<sequence length="411" mass="43157">MSQALLGLPLIVLLAWLTSSNRRRFPLRLVIAGLLAQLLLASLLLKVPALQNALMLINQLVLMLEAATQQGTAMVFGFLGGGPSPFQITEPQQSFVLAFRALPIVIVFAALSALLWHWRIIPLIISVLARLLQKSLGLSGAISIGGASSVFVGMVESPLLIKPHLRTMSNSELFMLMSCGMATVAGTVLGLYAGILGSTIPAALSHILVASLISAPAAILLAAVMVPPDRTTPAPSVSLTSPYGGSMDALVRGTGEGLRLLANIIGMLIVFVALVYLADRALSVVPVSGEPLTLVGVFGQILAPLAWLTGIPWHEARTAGELLATKVFINELVALLDLAALEPGDLSARSRLIMTYALCGFANFGSLGIMIGGLTAMCPERTADILRLAPRSIWSGLLATCMTACFVALIL</sequence>
<evidence type="ECO:0000259" key="8">
    <source>
        <dbReference type="Pfam" id="PF01773"/>
    </source>
</evidence>
<feature type="transmembrane region" description="Helical" evidence="7">
    <location>
        <begin position="291"/>
        <end position="311"/>
    </location>
</feature>
<keyword evidence="4 7" id="KW-0812">Transmembrane</keyword>
<dbReference type="Pfam" id="PF07670">
    <property type="entry name" value="Gate"/>
    <property type="match status" value="1"/>
</dbReference>
<protein>
    <submittedName>
        <fullName evidence="11">Nucleoside:proton symporter</fullName>
    </submittedName>
</protein>
<feature type="transmembrane region" description="Helical" evidence="7">
    <location>
        <begin position="136"/>
        <end position="161"/>
    </location>
</feature>
<feature type="transmembrane region" description="Helical" evidence="7">
    <location>
        <begin position="353"/>
        <end position="373"/>
    </location>
</feature>
<keyword evidence="5 7" id="KW-1133">Transmembrane helix</keyword>
<feature type="transmembrane region" description="Helical" evidence="7">
    <location>
        <begin position="94"/>
        <end position="116"/>
    </location>
</feature>
<evidence type="ECO:0000256" key="2">
    <source>
        <dbReference type="ARBA" id="ARBA00009033"/>
    </source>
</evidence>
<dbReference type="PANTHER" id="PTHR10590">
    <property type="entry name" value="SODIUM/NUCLEOSIDE COTRANSPORTER"/>
    <property type="match status" value="1"/>
</dbReference>
<feature type="transmembrane region" description="Helical" evidence="7">
    <location>
        <begin position="173"/>
        <end position="195"/>
    </location>
</feature>
<dbReference type="Proteomes" id="UP001143304">
    <property type="component" value="Unassembled WGS sequence"/>
</dbReference>
<feature type="transmembrane region" description="Helical" evidence="7">
    <location>
        <begin position="260"/>
        <end position="279"/>
    </location>
</feature>
<feature type="domain" description="Nucleoside transporter/FeoB GTPase Gate" evidence="10">
    <location>
        <begin position="98"/>
        <end position="198"/>
    </location>
</feature>
<dbReference type="InterPro" id="IPR011642">
    <property type="entry name" value="Gate_dom"/>
</dbReference>
<keyword evidence="3" id="KW-1003">Cell membrane</keyword>
<dbReference type="RefSeq" id="WP_279247637.1">
    <property type="nucleotide sequence ID" value="NZ_SHNO01000001.1"/>
</dbReference>
<comment type="similarity">
    <text evidence="2">Belongs to the concentrative nucleoside transporter (CNT) (TC 2.A.41) family.</text>
</comment>
<evidence type="ECO:0000256" key="7">
    <source>
        <dbReference type="SAM" id="Phobius"/>
    </source>
</evidence>
<comment type="subcellular location">
    <subcellularLocation>
        <location evidence="1">Cell membrane</location>
        <topology evidence="1">Multi-pass membrane protein</topology>
    </subcellularLocation>
</comment>
<feature type="domain" description="Concentrative nucleoside transporter N-terminal" evidence="8">
    <location>
        <begin position="6"/>
        <end position="78"/>
    </location>
</feature>
<comment type="caution">
    <text evidence="11">The sequence shown here is derived from an EMBL/GenBank/DDBJ whole genome shotgun (WGS) entry which is preliminary data.</text>
</comment>
<evidence type="ECO:0000256" key="4">
    <source>
        <dbReference type="ARBA" id="ARBA00022692"/>
    </source>
</evidence>
<dbReference type="Pfam" id="PF01773">
    <property type="entry name" value="Nucleos_tra2_N"/>
    <property type="match status" value="1"/>
</dbReference>
<feature type="domain" description="Concentrative nucleoside transporter C-terminal" evidence="9">
    <location>
        <begin position="206"/>
        <end position="407"/>
    </location>
</feature>
<evidence type="ECO:0000313" key="12">
    <source>
        <dbReference type="Proteomes" id="UP001143304"/>
    </source>
</evidence>
<proteinExistence type="inferred from homology"/>
<gene>
    <name evidence="11" type="ORF">EYC82_00740</name>
</gene>
<keyword evidence="6 7" id="KW-0472">Membrane</keyword>
<name>A0ABT3T0V3_9GAMM</name>
<evidence type="ECO:0000313" key="11">
    <source>
        <dbReference type="EMBL" id="MCX2975879.1"/>
    </source>
</evidence>
<feature type="transmembrane region" description="Helical" evidence="7">
    <location>
        <begin position="393"/>
        <end position="410"/>
    </location>
</feature>
<keyword evidence="12" id="KW-1185">Reference proteome</keyword>
<dbReference type="Pfam" id="PF07662">
    <property type="entry name" value="Nucleos_tra2_C"/>
    <property type="match status" value="1"/>
</dbReference>
<evidence type="ECO:0000256" key="1">
    <source>
        <dbReference type="ARBA" id="ARBA00004651"/>
    </source>
</evidence>
<dbReference type="InterPro" id="IPR011657">
    <property type="entry name" value="CNT_C_dom"/>
</dbReference>
<evidence type="ECO:0000256" key="6">
    <source>
        <dbReference type="ARBA" id="ARBA00023136"/>
    </source>
</evidence>
<feature type="transmembrane region" description="Helical" evidence="7">
    <location>
        <begin position="60"/>
        <end position="82"/>
    </location>
</feature>
<evidence type="ECO:0000259" key="9">
    <source>
        <dbReference type="Pfam" id="PF07662"/>
    </source>
</evidence>
<accession>A0ABT3T0V3</accession>
<dbReference type="InterPro" id="IPR008276">
    <property type="entry name" value="C_nuclsd_transpt"/>
</dbReference>
<feature type="transmembrane region" description="Helical" evidence="7">
    <location>
        <begin position="30"/>
        <end position="48"/>
    </location>
</feature>
<feature type="transmembrane region" description="Helical" evidence="7">
    <location>
        <begin position="207"/>
        <end position="226"/>
    </location>
</feature>
<evidence type="ECO:0000259" key="10">
    <source>
        <dbReference type="Pfam" id="PF07670"/>
    </source>
</evidence>
<reference evidence="11" key="1">
    <citation type="submission" date="2019-02" db="EMBL/GenBank/DDBJ databases">
        <authorList>
            <person name="Li S.-H."/>
        </authorList>
    </citation>
    <scope>NUCLEOTIDE SEQUENCE</scope>
    <source>
        <strain evidence="11">IMCC11814</strain>
    </source>
</reference>
<evidence type="ECO:0000256" key="3">
    <source>
        <dbReference type="ARBA" id="ARBA00022475"/>
    </source>
</evidence>
<evidence type="ECO:0000256" key="5">
    <source>
        <dbReference type="ARBA" id="ARBA00022989"/>
    </source>
</evidence>
<dbReference type="PANTHER" id="PTHR10590:SF4">
    <property type="entry name" value="SOLUTE CARRIER FAMILY 28 MEMBER 3"/>
    <property type="match status" value="1"/>
</dbReference>
<dbReference type="EMBL" id="SHNO01000001">
    <property type="protein sequence ID" value="MCX2975879.1"/>
    <property type="molecule type" value="Genomic_DNA"/>
</dbReference>
<organism evidence="11 12">
    <name type="scientific">Candidatus Marimicrobium litorale</name>
    <dbReference type="NCBI Taxonomy" id="2518991"/>
    <lineage>
        <taxon>Bacteria</taxon>
        <taxon>Pseudomonadati</taxon>
        <taxon>Pseudomonadota</taxon>
        <taxon>Gammaproteobacteria</taxon>
        <taxon>Cellvibrionales</taxon>
        <taxon>Halieaceae</taxon>
        <taxon>Marimicrobium</taxon>
    </lineage>
</organism>
<dbReference type="InterPro" id="IPR002668">
    <property type="entry name" value="CNT_N_dom"/>
</dbReference>